<evidence type="ECO:0000313" key="3">
    <source>
        <dbReference type="Proteomes" id="UP000289152"/>
    </source>
</evidence>
<protein>
    <submittedName>
        <fullName evidence="2">Uncharacterized protein</fullName>
    </submittedName>
</protein>
<name>A0A4V1M3G2_TREME</name>
<evidence type="ECO:0000256" key="1">
    <source>
        <dbReference type="SAM" id="MobiDB-lite"/>
    </source>
</evidence>
<accession>A0A4V1M3G2</accession>
<feature type="compositionally biased region" description="Basic and acidic residues" evidence="1">
    <location>
        <begin position="21"/>
        <end position="32"/>
    </location>
</feature>
<gene>
    <name evidence="2" type="ORF">M231_05992</name>
</gene>
<dbReference type="InParanoid" id="A0A4V1M3G2"/>
<keyword evidence="3" id="KW-1185">Reference proteome</keyword>
<comment type="caution">
    <text evidence="2">The sequence shown here is derived from an EMBL/GenBank/DDBJ whole genome shotgun (WGS) entry which is preliminary data.</text>
</comment>
<dbReference type="EMBL" id="SDIL01000088">
    <property type="protein sequence ID" value="RXK36757.1"/>
    <property type="molecule type" value="Genomic_DNA"/>
</dbReference>
<feature type="region of interest" description="Disordered" evidence="1">
    <location>
        <begin position="1"/>
        <end position="54"/>
    </location>
</feature>
<reference evidence="2 3" key="1">
    <citation type="submission" date="2016-06" db="EMBL/GenBank/DDBJ databases">
        <title>Evolution of pathogenesis and genome organization in the Tremellales.</title>
        <authorList>
            <person name="Cuomo C."/>
            <person name="Litvintseva A."/>
            <person name="Heitman J."/>
            <person name="Chen Y."/>
            <person name="Sun S."/>
            <person name="Springer D."/>
            <person name="Dromer F."/>
            <person name="Young S."/>
            <person name="Zeng Q."/>
            <person name="Chapman S."/>
            <person name="Gujja S."/>
            <person name="Saif S."/>
            <person name="Birren B."/>
        </authorList>
    </citation>
    <scope>NUCLEOTIDE SEQUENCE [LARGE SCALE GENOMIC DNA]</scope>
    <source>
        <strain evidence="2 3">ATCC 28783</strain>
    </source>
</reference>
<proteinExistence type="predicted"/>
<sequence>MSSSPDKPTSAKKSSSQKKSKKEDTSTGKVDIRNFFSAGPNAGPSKTPNTMVRGTGKAPISIGSLYFVIAGIKLI</sequence>
<dbReference type="Proteomes" id="UP000289152">
    <property type="component" value="Unassembled WGS sequence"/>
</dbReference>
<dbReference type="AlphaFoldDB" id="A0A4V1M3G2"/>
<evidence type="ECO:0000313" key="2">
    <source>
        <dbReference type="EMBL" id="RXK36757.1"/>
    </source>
</evidence>
<organism evidence="2 3">
    <name type="scientific">Tremella mesenterica</name>
    <name type="common">Jelly fungus</name>
    <dbReference type="NCBI Taxonomy" id="5217"/>
    <lineage>
        <taxon>Eukaryota</taxon>
        <taxon>Fungi</taxon>
        <taxon>Dikarya</taxon>
        <taxon>Basidiomycota</taxon>
        <taxon>Agaricomycotina</taxon>
        <taxon>Tremellomycetes</taxon>
        <taxon>Tremellales</taxon>
        <taxon>Tremellaceae</taxon>
        <taxon>Tremella</taxon>
    </lineage>
</organism>